<dbReference type="Proteomes" id="UP001152749">
    <property type="component" value="Chromosome"/>
</dbReference>
<sequence>MTLCIAWIKEREIFLVSDSRLSNNGGIVTDEASKIFKIDVKIFGPNPEGRTVQTPLIHQTTFGMCFCGSYLNGSTIADTFEEVLSNIQASAQVSDFSLEALIKIAFSIYKQVSTQLIAIHRNFGISTVLIGGYCPVTAEFGLYEFKAEQPAGEIQLNFAMNPIDFEKANPYYIGDSRAIDAAQALSGNIDDTFTHFHIIRTIIQDGQYNTVGGNIQAAKFYPHTFETYGIAQYSIEQEPMGPQIKDTYTFRGFSLDLEEESIIEANLLVKKKMFNPFQHERDEMFRDIMQNHWGEQ</sequence>
<dbReference type="InterPro" id="IPR029055">
    <property type="entry name" value="Ntn_hydrolases_N"/>
</dbReference>
<organism evidence="1 2">
    <name type="scientific">Flavobacterium collinsii</name>
    <dbReference type="NCBI Taxonomy" id="1114861"/>
    <lineage>
        <taxon>Bacteria</taxon>
        <taxon>Pseudomonadati</taxon>
        <taxon>Bacteroidota</taxon>
        <taxon>Flavobacteriia</taxon>
        <taxon>Flavobacteriales</taxon>
        <taxon>Flavobacteriaceae</taxon>
        <taxon>Flavobacterium</taxon>
    </lineage>
</organism>
<dbReference type="AlphaFoldDB" id="A0A9W4TJ22"/>
<proteinExistence type="predicted"/>
<evidence type="ECO:0000313" key="1">
    <source>
        <dbReference type="EMBL" id="CAI2768166.1"/>
    </source>
</evidence>
<dbReference type="Gene3D" id="3.60.20.10">
    <property type="entry name" value="Glutamine Phosphoribosylpyrophosphate, subunit 1, domain 1"/>
    <property type="match status" value="1"/>
</dbReference>
<dbReference type="EMBL" id="OX336425">
    <property type="protein sequence ID" value="CAI2768166.1"/>
    <property type="molecule type" value="Genomic_DNA"/>
</dbReference>
<accession>A0A9W4TJ22</accession>
<dbReference type="KEGG" id="fcs:TRV642_3363"/>
<dbReference type="RefSeq" id="WP_263360839.1">
    <property type="nucleotide sequence ID" value="NZ_OX336425.1"/>
</dbReference>
<reference evidence="1" key="1">
    <citation type="submission" date="2022-09" db="EMBL/GenBank/DDBJ databases">
        <authorList>
            <person name="Duchaud E."/>
        </authorList>
    </citation>
    <scope>NUCLEOTIDE SEQUENCE</scope>
    <source>
        <strain evidence="1">TRV642</strain>
    </source>
</reference>
<protein>
    <submittedName>
        <fullName evidence="1">Uncharacterized protein</fullName>
    </submittedName>
</protein>
<gene>
    <name evidence="1" type="ORF">TRV642_3363</name>
</gene>
<evidence type="ECO:0000313" key="2">
    <source>
        <dbReference type="Proteomes" id="UP001152749"/>
    </source>
</evidence>
<name>A0A9W4TJ22_9FLAO</name>